<evidence type="ECO:0000256" key="1">
    <source>
        <dbReference type="SAM" id="MobiDB-lite"/>
    </source>
</evidence>
<comment type="caution">
    <text evidence="3">The sequence shown here is derived from an EMBL/GenBank/DDBJ whole genome shotgun (WGS) entry which is preliminary data.</text>
</comment>
<dbReference type="EMBL" id="JACSDY010000018">
    <property type="protein sequence ID" value="KAF7400142.1"/>
    <property type="molecule type" value="Genomic_DNA"/>
</dbReference>
<gene>
    <name evidence="3" type="ORF">H0235_015879</name>
</gene>
<dbReference type="SMART" id="SM00595">
    <property type="entry name" value="MADF"/>
    <property type="match status" value="1"/>
</dbReference>
<dbReference type="Pfam" id="PF10545">
    <property type="entry name" value="MADF_DNA_bdg"/>
    <property type="match status" value="1"/>
</dbReference>
<reference evidence="3" key="1">
    <citation type="journal article" date="2020" name="G3 (Bethesda)">
        <title>High-Quality Assemblies for Three Invasive Social Wasps from the &lt;i&gt;Vespula&lt;/i&gt; Genus.</title>
        <authorList>
            <person name="Harrop T.W.R."/>
            <person name="Guhlin J."/>
            <person name="McLaughlin G.M."/>
            <person name="Permina E."/>
            <person name="Stockwell P."/>
            <person name="Gilligan J."/>
            <person name="Le Lec M.F."/>
            <person name="Gruber M.A.M."/>
            <person name="Quinn O."/>
            <person name="Lovegrove M."/>
            <person name="Duncan E.J."/>
            <person name="Remnant E.J."/>
            <person name="Van Eeckhoven J."/>
            <person name="Graham B."/>
            <person name="Knapp R.A."/>
            <person name="Langford K.W."/>
            <person name="Kronenberg Z."/>
            <person name="Press M.O."/>
            <person name="Eacker S.M."/>
            <person name="Wilson-Rankin E.E."/>
            <person name="Purcell J."/>
            <person name="Lester P.J."/>
            <person name="Dearden P.K."/>
        </authorList>
    </citation>
    <scope>NUCLEOTIDE SEQUENCE</scope>
    <source>
        <strain evidence="3">Volc-1</strain>
    </source>
</reference>
<feature type="region of interest" description="Disordered" evidence="1">
    <location>
        <begin position="244"/>
        <end position="264"/>
    </location>
</feature>
<evidence type="ECO:0000313" key="3">
    <source>
        <dbReference type="EMBL" id="KAF7400142.1"/>
    </source>
</evidence>
<sequence>MRRSSWFEQTPQRRRVYHRVEQHGQTRAYTPLLRCLLADMDGWEKRNWLLGPQSTQSFKDMSSTDLVGYTHEFLAEFIQLYRAQPCLWQLRCKGYKDRLLRSRAYDVLAQKLREVNETADRNTVIRKINTLRTAFRREYNKVKSSQSATGDQQNQYKSSLWYYDLLKFVAEQNNEDILSGKSEIMSKEENSGTNLSNDETLMHNDAEKIEPPSPIPSRSNTPNSFRPVILGTEGSYGMEYSSSTIDLPPASNKRKHSECERDHCTRSTMTQSAYDVSPTRRIVACSTTDDLETFGLYVASKLKKSTERQCIIAERIIAEVLLRANFGTLDETTTLTEKSPSRFLADDIELLGSPVQFHLTAAGTNDDNIAKPNRRIRRRHKIDIYPGHYPELNRCQLSHEEYYTLLNVLATKMQEKQQQQQQQQQQQ</sequence>
<dbReference type="InterPro" id="IPR006578">
    <property type="entry name" value="MADF-dom"/>
</dbReference>
<accession>A0A834N8I5</accession>
<keyword evidence="4" id="KW-1185">Reference proteome</keyword>
<feature type="domain" description="MADF" evidence="2">
    <location>
        <begin position="76"/>
        <end position="174"/>
    </location>
</feature>
<proteinExistence type="predicted"/>
<dbReference type="Proteomes" id="UP000600918">
    <property type="component" value="Unassembled WGS sequence"/>
</dbReference>
<dbReference type="PANTHER" id="PTHR21505:SF8">
    <property type="entry name" value="DPT-YFP REPRESSOR BY OVEREXPRESSION, ISOFORM D-RELATED"/>
    <property type="match status" value="1"/>
</dbReference>
<name>A0A834N8I5_VESPE</name>
<protein>
    <recommendedName>
        <fullName evidence="2">MADF domain-containing protein</fullName>
    </recommendedName>
</protein>
<dbReference type="AlphaFoldDB" id="A0A834N8I5"/>
<organism evidence="3 4">
    <name type="scientific">Vespula pensylvanica</name>
    <name type="common">Western yellow jacket</name>
    <name type="synonym">Wasp</name>
    <dbReference type="NCBI Taxonomy" id="30213"/>
    <lineage>
        <taxon>Eukaryota</taxon>
        <taxon>Metazoa</taxon>
        <taxon>Ecdysozoa</taxon>
        <taxon>Arthropoda</taxon>
        <taxon>Hexapoda</taxon>
        <taxon>Insecta</taxon>
        <taxon>Pterygota</taxon>
        <taxon>Neoptera</taxon>
        <taxon>Endopterygota</taxon>
        <taxon>Hymenoptera</taxon>
        <taxon>Apocrita</taxon>
        <taxon>Aculeata</taxon>
        <taxon>Vespoidea</taxon>
        <taxon>Vespidae</taxon>
        <taxon>Vespinae</taxon>
        <taxon>Vespula</taxon>
    </lineage>
</organism>
<dbReference type="PROSITE" id="PS51029">
    <property type="entry name" value="MADF"/>
    <property type="match status" value="1"/>
</dbReference>
<evidence type="ECO:0000313" key="4">
    <source>
        <dbReference type="Proteomes" id="UP000600918"/>
    </source>
</evidence>
<evidence type="ECO:0000259" key="2">
    <source>
        <dbReference type="PROSITE" id="PS51029"/>
    </source>
</evidence>
<dbReference type="PANTHER" id="PTHR21505">
    <property type="entry name" value="MADF DOMAIN-CONTAINING PROTEIN-RELATED"/>
    <property type="match status" value="1"/>
</dbReference>